<reference evidence="4" key="1">
    <citation type="submission" date="2022-01" db="EMBL/GenBank/DDBJ databases">
        <authorList>
            <person name="Braso-Vives M."/>
        </authorList>
    </citation>
    <scope>NUCLEOTIDE SEQUENCE</scope>
</reference>
<protein>
    <submittedName>
        <fullName evidence="4">Hypp1728 protein</fullName>
    </submittedName>
</protein>
<feature type="region of interest" description="Disordered" evidence="1">
    <location>
        <begin position="248"/>
        <end position="267"/>
    </location>
</feature>
<keyword evidence="2" id="KW-0472">Membrane</keyword>
<evidence type="ECO:0000313" key="4">
    <source>
        <dbReference type="EMBL" id="CAH1256834.1"/>
    </source>
</evidence>
<feature type="chain" id="PRO_5035445816" evidence="3">
    <location>
        <begin position="33"/>
        <end position="314"/>
    </location>
</feature>
<accession>A0A8K0EQ02</accession>
<keyword evidence="2" id="KW-0812">Transmembrane</keyword>
<gene>
    <name evidence="4" type="primary">Hypp1728</name>
    <name evidence="4" type="ORF">BLAG_LOCUS14958</name>
</gene>
<keyword evidence="3" id="KW-0732">Signal</keyword>
<name>A0A8K0EQ02_BRALA</name>
<dbReference type="AlphaFoldDB" id="A0A8K0EQ02"/>
<organism evidence="4 5">
    <name type="scientific">Branchiostoma lanceolatum</name>
    <name type="common">Common lancelet</name>
    <name type="synonym">Amphioxus lanceolatum</name>
    <dbReference type="NCBI Taxonomy" id="7740"/>
    <lineage>
        <taxon>Eukaryota</taxon>
        <taxon>Metazoa</taxon>
        <taxon>Chordata</taxon>
        <taxon>Cephalochordata</taxon>
        <taxon>Leptocardii</taxon>
        <taxon>Amphioxiformes</taxon>
        <taxon>Branchiostomatidae</taxon>
        <taxon>Branchiostoma</taxon>
    </lineage>
</organism>
<evidence type="ECO:0000256" key="2">
    <source>
        <dbReference type="SAM" id="Phobius"/>
    </source>
</evidence>
<evidence type="ECO:0000256" key="3">
    <source>
        <dbReference type="SAM" id="SignalP"/>
    </source>
</evidence>
<feature type="signal peptide" evidence="3">
    <location>
        <begin position="1"/>
        <end position="32"/>
    </location>
</feature>
<evidence type="ECO:0000313" key="5">
    <source>
        <dbReference type="Proteomes" id="UP000838412"/>
    </source>
</evidence>
<keyword evidence="2" id="KW-1133">Transmembrane helix</keyword>
<dbReference type="EMBL" id="OV696688">
    <property type="protein sequence ID" value="CAH1256834.1"/>
    <property type="molecule type" value="Genomic_DNA"/>
</dbReference>
<dbReference type="Proteomes" id="UP000838412">
    <property type="component" value="Chromosome 3"/>
</dbReference>
<sequence length="314" mass="33601">MALFLKHNNDMNAVKLVVLLVTVQVFRWCTCAADPAAGDSGSVPCPKVPPGTELVVKDDPGDVISSCIVGPSLVGPNCSILVDHIDQYTWKLYLPDPINKSGWYKCQVVTDPAVQNYTWVEVKADPPAACLSCIRGNNCSVFCPKGTELTVVDNGGHKVCHCKGKDCKTSDWNEATVKLHGCGIDQTGMYRCYAVDNWSPAFTHTRIYMIEPYGVDSENVATGGPPTTPTTTTITTPPTTTITTATTTTITTKPPSPKSATTSKSAKANSAATNILKPALLTLTIIFFIIVIIVIVIGRLRSGRSHVLSTSADQ</sequence>
<dbReference type="OrthoDB" id="10012075at2759"/>
<evidence type="ECO:0000256" key="1">
    <source>
        <dbReference type="SAM" id="MobiDB-lite"/>
    </source>
</evidence>
<keyword evidence="5" id="KW-1185">Reference proteome</keyword>
<proteinExistence type="predicted"/>
<feature type="transmembrane region" description="Helical" evidence="2">
    <location>
        <begin position="279"/>
        <end position="298"/>
    </location>
</feature>